<comment type="caution">
    <text evidence="8">The sequence shown here is derived from an EMBL/GenBank/DDBJ whole genome shotgun (WGS) entry which is preliminary data.</text>
</comment>
<accession>A0A2S5BHS8</accession>
<feature type="transmembrane region" description="Helical" evidence="6">
    <location>
        <begin position="203"/>
        <end position="223"/>
    </location>
</feature>
<feature type="transmembrane region" description="Helical" evidence="6">
    <location>
        <begin position="244"/>
        <end position="265"/>
    </location>
</feature>
<keyword evidence="3 6" id="KW-1133">Transmembrane helix</keyword>
<name>A0A2S5BHS8_9BASI</name>
<feature type="transmembrane region" description="Helical" evidence="6">
    <location>
        <begin position="85"/>
        <end position="103"/>
    </location>
</feature>
<dbReference type="PANTHER" id="PTHR23501">
    <property type="entry name" value="MAJOR FACILITATOR SUPERFAMILY"/>
    <property type="match status" value="1"/>
</dbReference>
<dbReference type="AlphaFoldDB" id="A0A2S5BHS8"/>
<feature type="transmembrane region" description="Helical" evidence="6">
    <location>
        <begin position="454"/>
        <end position="477"/>
    </location>
</feature>
<evidence type="ECO:0000256" key="3">
    <source>
        <dbReference type="ARBA" id="ARBA00022989"/>
    </source>
</evidence>
<comment type="subcellular location">
    <subcellularLocation>
        <location evidence="1">Membrane</location>
        <topology evidence="1">Multi-pass membrane protein</topology>
    </subcellularLocation>
</comment>
<dbReference type="PRINTS" id="PR01036">
    <property type="entry name" value="TCRTETB"/>
</dbReference>
<dbReference type="Pfam" id="PF07690">
    <property type="entry name" value="MFS_1"/>
    <property type="match status" value="1"/>
</dbReference>
<feature type="compositionally biased region" description="Basic and acidic residues" evidence="5">
    <location>
        <begin position="564"/>
        <end position="580"/>
    </location>
</feature>
<sequence length="580" mass="62025">MERASSSIAESTMSPKTLNDSVHAPSLHEAEPADAEPAMPKQGKPFKFWMVFVALCFSCFLAALDLTAVSTTLPDIAETFQSEDYSWIGSAYALTSTAFVPWTGGLAKIFGRRPVMLAGLLLFALGSALAGAAQTMAMAIAGRAVQGVGGGAILTMVEIIVCDLVPLAERGAYFGIIGSVWALASAIGPPIGGALASAGAWRWLFYLNLPLCGLAIALVIFFLDVKAPQTTTREKLEQMDYVNVLFVAASTALVLGLTWAGSTYAWSSFRVLVPLILGFLGIVAFVFIEHSYVKHPTVPFAVLKNRTTLVGFVQTFIHSLIMMCIVYYLPTTYFQAAKGFSPIRSGTALFSFCFALTFHHQPPADEPPSQSTVAPAAIVTGAWVTITQKYKLQNLVGWTLATVGSGLLILFRWDSNKGIWAGIPIVVGIGLGILYTGTQFAVLAPIAPADQPPALAFFGFIRALGQVFGISIATTAFQNQLKKKLPSEFLAEVGGTATRAFAAIPYIKSLPEPLRTSVRAAFADSTRVIWMVTTAFAAVALLLCFLLEDLTLATTSDENWGLQDKPKSKASSEEEKIGTN</sequence>
<feature type="compositionally biased region" description="Polar residues" evidence="5">
    <location>
        <begin position="1"/>
        <end position="20"/>
    </location>
</feature>
<feature type="transmembrane region" description="Helical" evidence="6">
    <location>
        <begin position="172"/>
        <end position="191"/>
    </location>
</feature>
<dbReference type="OrthoDB" id="3437016at2759"/>
<reference evidence="8 9" key="1">
    <citation type="journal article" date="2018" name="Front. Microbiol.">
        <title>Prospects for Fungal Bioremediation of Acidic Radioactive Waste Sites: Characterization and Genome Sequence of Rhodotorula taiwanensis MD1149.</title>
        <authorList>
            <person name="Tkavc R."/>
            <person name="Matrosova V.Y."/>
            <person name="Grichenko O.E."/>
            <person name="Gostincar C."/>
            <person name="Volpe R.P."/>
            <person name="Klimenkova P."/>
            <person name="Gaidamakova E.K."/>
            <person name="Zhou C.E."/>
            <person name="Stewart B.J."/>
            <person name="Lyman M.G."/>
            <person name="Malfatti S.A."/>
            <person name="Rubinfeld B."/>
            <person name="Courtot M."/>
            <person name="Singh J."/>
            <person name="Dalgard C.L."/>
            <person name="Hamilton T."/>
            <person name="Frey K.G."/>
            <person name="Gunde-Cimerman N."/>
            <person name="Dugan L."/>
            <person name="Daly M.J."/>
        </authorList>
    </citation>
    <scope>NUCLEOTIDE SEQUENCE [LARGE SCALE GENOMIC DNA]</scope>
    <source>
        <strain evidence="8 9">MD1149</strain>
    </source>
</reference>
<feature type="transmembrane region" description="Helical" evidence="6">
    <location>
        <begin position="309"/>
        <end position="329"/>
    </location>
</feature>
<feature type="domain" description="Major facilitator superfamily (MFS) profile" evidence="7">
    <location>
        <begin position="51"/>
        <end position="552"/>
    </location>
</feature>
<evidence type="ECO:0000256" key="6">
    <source>
        <dbReference type="SAM" id="Phobius"/>
    </source>
</evidence>
<evidence type="ECO:0000256" key="1">
    <source>
        <dbReference type="ARBA" id="ARBA00004141"/>
    </source>
</evidence>
<keyword evidence="2 6" id="KW-0812">Transmembrane</keyword>
<evidence type="ECO:0000313" key="9">
    <source>
        <dbReference type="Proteomes" id="UP000237144"/>
    </source>
</evidence>
<feature type="transmembrane region" description="Helical" evidence="6">
    <location>
        <begin position="115"/>
        <end position="141"/>
    </location>
</feature>
<feature type="region of interest" description="Disordered" evidence="5">
    <location>
        <begin position="1"/>
        <end position="21"/>
    </location>
</feature>
<feature type="transmembrane region" description="Helical" evidence="6">
    <location>
        <begin position="420"/>
        <end position="442"/>
    </location>
</feature>
<dbReference type="GO" id="GO:0005886">
    <property type="term" value="C:plasma membrane"/>
    <property type="evidence" value="ECO:0007669"/>
    <property type="project" value="TreeGrafter"/>
</dbReference>
<protein>
    <recommendedName>
        <fullName evidence="7">Major facilitator superfamily (MFS) profile domain-containing protein</fullName>
    </recommendedName>
</protein>
<keyword evidence="9" id="KW-1185">Reference proteome</keyword>
<dbReference type="GO" id="GO:0022857">
    <property type="term" value="F:transmembrane transporter activity"/>
    <property type="evidence" value="ECO:0007669"/>
    <property type="project" value="InterPro"/>
</dbReference>
<organism evidence="8 9">
    <name type="scientific">Rhodotorula taiwanensis</name>
    <dbReference type="NCBI Taxonomy" id="741276"/>
    <lineage>
        <taxon>Eukaryota</taxon>
        <taxon>Fungi</taxon>
        <taxon>Dikarya</taxon>
        <taxon>Basidiomycota</taxon>
        <taxon>Pucciniomycotina</taxon>
        <taxon>Microbotryomycetes</taxon>
        <taxon>Sporidiobolales</taxon>
        <taxon>Sporidiobolaceae</taxon>
        <taxon>Rhodotorula</taxon>
    </lineage>
</organism>
<dbReference type="InterPro" id="IPR011701">
    <property type="entry name" value="MFS"/>
</dbReference>
<dbReference type="InterPro" id="IPR020846">
    <property type="entry name" value="MFS_dom"/>
</dbReference>
<feature type="transmembrane region" description="Helical" evidence="6">
    <location>
        <begin position="271"/>
        <end position="288"/>
    </location>
</feature>
<dbReference type="Proteomes" id="UP000237144">
    <property type="component" value="Unassembled WGS sequence"/>
</dbReference>
<gene>
    <name evidence="8" type="ORF">BMF94_0525</name>
</gene>
<dbReference type="SUPFAM" id="SSF103473">
    <property type="entry name" value="MFS general substrate transporter"/>
    <property type="match status" value="1"/>
</dbReference>
<evidence type="ECO:0000256" key="5">
    <source>
        <dbReference type="SAM" id="MobiDB-lite"/>
    </source>
</evidence>
<feature type="transmembrane region" description="Helical" evidence="6">
    <location>
        <begin position="48"/>
        <end position="73"/>
    </location>
</feature>
<evidence type="ECO:0000313" key="8">
    <source>
        <dbReference type="EMBL" id="POY76330.1"/>
    </source>
</evidence>
<evidence type="ECO:0000259" key="7">
    <source>
        <dbReference type="PROSITE" id="PS50850"/>
    </source>
</evidence>
<dbReference type="InterPro" id="IPR036259">
    <property type="entry name" value="MFS_trans_sf"/>
</dbReference>
<dbReference type="PANTHER" id="PTHR23501:SF102">
    <property type="entry name" value="DRUG TRANSPORTER, PUTATIVE (AFU_ORTHOLOGUE AFUA_3G08530)-RELATED"/>
    <property type="match status" value="1"/>
</dbReference>
<proteinExistence type="predicted"/>
<dbReference type="EMBL" id="PJQD01000005">
    <property type="protein sequence ID" value="POY76330.1"/>
    <property type="molecule type" value="Genomic_DNA"/>
</dbReference>
<keyword evidence="4 6" id="KW-0472">Membrane</keyword>
<dbReference type="PROSITE" id="PS50850">
    <property type="entry name" value="MFS"/>
    <property type="match status" value="1"/>
</dbReference>
<feature type="transmembrane region" description="Helical" evidence="6">
    <location>
        <begin position="527"/>
        <end position="547"/>
    </location>
</feature>
<feature type="transmembrane region" description="Helical" evidence="6">
    <location>
        <begin position="147"/>
        <end position="165"/>
    </location>
</feature>
<feature type="transmembrane region" description="Helical" evidence="6">
    <location>
        <begin position="395"/>
        <end position="413"/>
    </location>
</feature>
<evidence type="ECO:0000256" key="4">
    <source>
        <dbReference type="ARBA" id="ARBA00023136"/>
    </source>
</evidence>
<evidence type="ECO:0000256" key="2">
    <source>
        <dbReference type="ARBA" id="ARBA00022692"/>
    </source>
</evidence>
<dbReference type="Gene3D" id="1.20.1250.20">
    <property type="entry name" value="MFS general substrate transporter like domains"/>
    <property type="match status" value="2"/>
</dbReference>
<feature type="region of interest" description="Disordered" evidence="5">
    <location>
        <begin position="561"/>
        <end position="580"/>
    </location>
</feature>
<dbReference type="STRING" id="741276.A0A2S5BHS8"/>